<name>A0A147BJM4_IXORI</name>
<keyword evidence="3 6" id="KW-0863">Zinc-finger</keyword>
<reference evidence="9" key="1">
    <citation type="journal article" date="2018" name="PLoS Negl. Trop. Dis.">
        <title>Sialome diversity of ticks revealed by RNAseq of single tick salivary glands.</title>
        <authorList>
            <person name="Perner J."/>
            <person name="Kropackova S."/>
            <person name="Kopacek P."/>
            <person name="Ribeiro J.M."/>
        </authorList>
    </citation>
    <scope>NUCLEOTIDE SEQUENCE</scope>
    <source>
        <strain evidence="9">Siblings of single egg batch collected in Ceske Budejovice</strain>
        <tissue evidence="9">Salivary glands</tissue>
    </source>
</reference>
<evidence type="ECO:0000256" key="7">
    <source>
        <dbReference type="SAM" id="MobiDB-lite"/>
    </source>
</evidence>
<protein>
    <submittedName>
        <fullName evidence="9">Putative tick transposon</fullName>
    </submittedName>
</protein>
<dbReference type="SUPFAM" id="SSF57716">
    <property type="entry name" value="Glucocorticoid receptor-like (DNA-binding domain)"/>
    <property type="match status" value="1"/>
</dbReference>
<keyword evidence="2" id="KW-0479">Metal-binding</keyword>
<dbReference type="PANTHER" id="PTHR23080:SF143">
    <property type="entry name" value="SI:DKEY-56D12.4"/>
    <property type="match status" value="1"/>
</dbReference>
<evidence type="ECO:0000256" key="5">
    <source>
        <dbReference type="ARBA" id="ARBA00023125"/>
    </source>
</evidence>
<dbReference type="SMART" id="SM00980">
    <property type="entry name" value="THAP"/>
    <property type="match status" value="1"/>
</dbReference>
<dbReference type="Pfam" id="PF13613">
    <property type="entry name" value="HTH_Tnp_4"/>
    <property type="match status" value="1"/>
</dbReference>
<sequence length="507" mass="56660">MPSHCCVPLCKQRGSTDTAGNKVSYHQFPRDEPLKKKWIVAIKRDEGPHFMISSSTKVCSKHFKIKDYIPGVASGYKILRDTAVPSVFAFSQTKTTRMSPKKRTPLPPKKAKDQATLTSLPETSEIEVLPPSPTASHAPSEVGDPQGQVEKQAEEIHRLKAQCSNLKEELAEAKDRAHKLEGEKCALEHLLEEAKSETAAFCLDRFKDSPDDLKFYTGLPDYDHFSALIGFLIPEDDTNTSEPQSSQGRKRKLDQENELFLVLVRLRLGLFEQDLACRFSISQATVSRICSKWLNLMYARLATLPLWASRDVVDATMPAAFAEKYPATRVILDATEIRCAVPSSLALQSSTYSSYKSCNTFKGLVGIMPHGLVSFVSELFTGSISDRQCVIQSGFLDLQFDEGDFVMADKGFRIADLLEKKGVGLNLPPFLHNRTFSEQEVRETQDIASVRIHVERRIQRIKSFHIFDRPIPLTLAPLINQIWTVVAILTNFQSDLIAQPESANAAS</sequence>
<dbReference type="Pfam" id="PF13359">
    <property type="entry name" value="DDE_Tnp_4"/>
    <property type="match status" value="1"/>
</dbReference>
<evidence type="ECO:0000256" key="2">
    <source>
        <dbReference type="ARBA" id="ARBA00022723"/>
    </source>
</evidence>
<keyword evidence="4" id="KW-0862">Zinc</keyword>
<organism evidence="9">
    <name type="scientific">Ixodes ricinus</name>
    <name type="common">Common tick</name>
    <name type="synonym">Acarus ricinus</name>
    <dbReference type="NCBI Taxonomy" id="34613"/>
    <lineage>
        <taxon>Eukaryota</taxon>
        <taxon>Metazoa</taxon>
        <taxon>Ecdysozoa</taxon>
        <taxon>Arthropoda</taxon>
        <taxon>Chelicerata</taxon>
        <taxon>Arachnida</taxon>
        <taxon>Acari</taxon>
        <taxon>Parasitiformes</taxon>
        <taxon>Ixodida</taxon>
        <taxon>Ixodoidea</taxon>
        <taxon>Ixodidae</taxon>
        <taxon>Ixodinae</taxon>
        <taxon>Ixodes</taxon>
    </lineage>
</organism>
<evidence type="ECO:0000256" key="3">
    <source>
        <dbReference type="ARBA" id="ARBA00022771"/>
    </source>
</evidence>
<feature type="domain" description="THAP-type" evidence="8">
    <location>
        <begin position="1"/>
        <end position="88"/>
    </location>
</feature>
<dbReference type="SMART" id="SM00692">
    <property type="entry name" value="DM3"/>
    <property type="match status" value="1"/>
</dbReference>
<evidence type="ECO:0000259" key="8">
    <source>
        <dbReference type="PROSITE" id="PS50950"/>
    </source>
</evidence>
<comment type="cofactor">
    <cofactor evidence="1">
        <name>a divalent metal cation</name>
        <dbReference type="ChEBI" id="CHEBI:60240"/>
    </cofactor>
</comment>
<dbReference type="GO" id="GO:0003677">
    <property type="term" value="F:DNA binding"/>
    <property type="evidence" value="ECO:0007669"/>
    <property type="project" value="UniProtKB-UniRule"/>
</dbReference>
<feature type="region of interest" description="Disordered" evidence="7">
    <location>
        <begin position="93"/>
        <end position="150"/>
    </location>
</feature>
<evidence type="ECO:0000256" key="6">
    <source>
        <dbReference type="PROSITE-ProRule" id="PRU00309"/>
    </source>
</evidence>
<dbReference type="InterPro" id="IPR027805">
    <property type="entry name" value="Transposase_HTH_dom"/>
</dbReference>
<dbReference type="InterPro" id="IPR027806">
    <property type="entry name" value="HARBI1_dom"/>
</dbReference>
<evidence type="ECO:0000313" key="9">
    <source>
        <dbReference type="EMBL" id="JAR90993.1"/>
    </source>
</evidence>
<dbReference type="Pfam" id="PF05485">
    <property type="entry name" value="THAP"/>
    <property type="match status" value="1"/>
</dbReference>
<dbReference type="EMBL" id="GEGO01004411">
    <property type="protein sequence ID" value="JAR90993.1"/>
    <property type="molecule type" value="Transcribed_RNA"/>
</dbReference>
<dbReference type="InterPro" id="IPR038441">
    <property type="entry name" value="THAP_Znf_sf"/>
</dbReference>
<dbReference type="PANTHER" id="PTHR23080">
    <property type="entry name" value="THAP DOMAIN PROTEIN"/>
    <property type="match status" value="1"/>
</dbReference>
<keyword evidence="5 6" id="KW-0238">DNA-binding</keyword>
<accession>A0A147BJM4</accession>
<dbReference type="GO" id="GO:0008270">
    <property type="term" value="F:zinc ion binding"/>
    <property type="evidence" value="ECO:0007669"/>
    <property type="project" value="UniProtKB-KW"/>
</dbReference>
<dbReference type="PROSITE" id="PS50950">
    <property type="entry name" value="ZF_THAP"/>
    <property type="match status" value="1"/>
</dbReference>
<dbReference type="InterPro" id="IPR006612">
    <property type="entry name" value="THAP_Znf"/>
</dbReference>
<evidence type="ECO:0000256" key="1">
    <source>
        <dbReference type="ARBA" id="ARBA00001968"/>
    </source>
</evidence>
<proteinExistence type="predicted"/>
<evidence type="ECO:0000256" key="4">
    <source>
        <dbReference type="ARBA" id="ARBA00022833"/>
    </source>
</evidence>
<dbReference type="Gene3D" id="6.20.210.20">
    <property type="entry name" value="THAP domain"/>
    <property type="match status" value="1"/>
</dbReference>
<dbReference type="AlphaFoldDB" id="A0A147BJM4"/>